<evidence type="ECO:0000256" key="1">
    <source>
        <dbReference type="ARBA" id="ARBA00008011"/>
    </source>
</evidence>
<dbReference type="PANTHER" id="PTHR22951:SF5">
    <property type="entry name" value="PHOSPHATIDYLINOSITOL-BINDING CLATHRIN ASSEMBLY PROTEIN LAP"/>
    <property type="match status" value="1"/>
</dbReference>
<keyword evidence="5" id="KW-1185">Reference proteome</keyword>
<dbReference type="GO" id="GO:0005905">
    <property type="term" value="C:clathrin-coated pit"/>
    <property type="evidence" value="ECO:0007669"/>
    <property type="project" value="TreeGrafter"/>
</dbReference>
<organism evidence="4 5">
    <name type="scientific">Paralvinella palmiformis</name>
    <dbReference type="NCBI Taxonomy" id="53620"/>
    <lineage>
        <taxon>Eukaryota</taxon>
        <taxon>Metazoa</taxon>
        <taxon>Spiralia</taxon>
        <taxon>Lophotrochozoa</taxon>
        <taxon>Annelida</taxon>
        <taxon>Polychaeta</taxon>
        <taxon>Sedentaria</taxon>
        <taxon>Canalipalpata</taxon>
        <taxon>Terebellida</taxon>
        <taxon>Terebelliformia</taxon>
        <taxon>Alvinellidae</taxon>
        <taxon>Paralvinella</taxon>
    </lineage>
</organism>
<sequence>MNKILHGPNIAGQSLADRVAAAKFSIAGQGLAKSVAKATTEEVMGPKKKHLDYLLKCTNEPNVSIPQLANLLIERTQNGNWVVVYKSLVTIHNLMNYGNERFTQYLASNNCTFNLNTFLDKAGVQGYDMSTYIRRYAKYLNEKAYSYRTMAFDFCKVKRGKDDGLLRTMTTDKLLKTLPVLQQQVDALLEFDVSPNELTNGVINACFMLLFKDLIRLFACYNDGIINLLGQLAAAHHRHTLSTHFPLKFPEKYFDMTRKQCKEALDIYKKFVVRMDGVSKFLKVAETVGIDKGDIPDLAKAPSSLLEALEEHLKSLESAKKTGQPAPKVAAKITSEINTFAAAATSGVNAAVISDEEKRRILEEESKQLEQLKEQKLKESPTGSPPSSTTNPFSTTTTAGMSQQSADPFGAGSPTSDAIRPSDDLLSLSGPAVNPFAPPAQSNNPFAPPSSIANSVSTGSPWGSPSIPAQVYPSQSMPVTQNGTTFATDAQFEKVFGTKSSSVVGTQSFCLVEPLQPTPVTSHVNGAASGPQSASTSPQPAPIQDSLDPFGPSSSDISATPSLTAGLDLSKTSAPPPMGSTSPAFGGPALPGASPVMGRAASPVPAGLDMSMISEPVRPTSPAFPCFDAFGDILQPASQTPATTTGSQKLIQGDLDSSLASLAGNLSINPSQQVKKTDHQWNQMGASSGNKMTAGTSPAWTAPAPSTLPSYNQPMAMNSSNQFPSSLGAFANQYQTQPGIQSHSVTTNPALAWVSKTSVNLYLLVIGTNQGAPTVAGIQPMGAQPGFQQPAMMGRFPQPMQPVGMQRPAGVGMAPPAGGAAMFGQPLAPTAQSTGFTAPSQTSGANDPFGAL</sequence>
<feature type="region of interest" description="Disordered" evidence="2">
    <location>
        <begin position="827"/>
        <end position="852"/>
    </location>
</feature>
<feature type="region of interest" description="Disordered" evidence="2">
    <location>
        <begin position="371"/>
        <end position="461"/>
    </location>
</feature>
<gene>
    <name evidence="4" type="ORF">LSH36_164g04022</name>
</gene>
<dbReference type="Proteomes" id="UP001208570">
    <property type="component" value="Unassembled WGS sequence"/>
</dbReference>
<dbReference type="Pfam" id="PF07651">
    <property type="entry name" value="ANTH"/>
    <property type="match status" value="2"/>
</dbReference>
<comment type="caution">
    <text evidence="4">The sequence shown here is derived from an EMBL/GenBank/DDBJ whole genome shotgun (WGS) entry which is preliminary data.</text>
</comment>
<dbReference type="GO" id="GO:0008021">
    <property type="term" value="C:synaptic vesicle"/>
    <property type="evidence" value="ECO:0007669"/>
    <property type="project" value="TreeGrafter"/>
</dbReference>
<dbReference type="SMART" id="SM00273">
    <property type="entry name" value="ENTH"/>
    <property type="match status" value="1"/>
</dbReference>
<dbReference type="Gene3D" id="1.25.40.90">
    <property type="match status" value="1"/>
</dbReference>
<dbReference type="GO" id="GO:0098894">
    <property type="term" value="C:extrinsic component of presynaptic endocytic zone membrane"/>
    <property type="evidence" value="ECO:0007669"/>
    <property type="project" value="TreeGrafter"/>
</dbReference>
<dbReference type="GO" id="GO:0005545">
    <property type="term" value="F:1-phosphatidylinositol binding"/>
    <property type="evidence" value="ECO:0007669"/>
    <property type="project" value="InterPro"/>
</dbReference>
<feature type="compositionally biased region" description="Polar residues" evidence="2">
    <location>
        <begin position="552"/>
        <end position="563"/>
    </location>
</feature>
<feature type="region of interest" description="Disordered" evidence="2">
    <location>
        <begin position="521"/>
        <end position="591"/>
    </location>
</feature>
<reference evidence="4" key="1">
    <citation type="journal article" date="2023" name="Mol. Biol. Evol.">
        <title>Third-Generation Sequencing Reveals the Adaptive Role of the Epigenome in Three Deep-Sea Polychaetes.</title>
        <authorList>
            <person name="Perez M."/>
            <person name="Aroh O."/>
            <person name="Sun Y."/>
            <person name="Lan Y."/>
            <person name="Juniper S.K."/>
            <person name="Young C.R."/>
            <person name="Angers B."/>
            <person name="Qian P.Y."/>
        </authorList>
    </citation>
    <scope>NUCLEOTIDE SEQUENCE</scope>
    <source>
        <strain evidence="4">P08H-3</strain>
    </source>
</reference>
<dbReference type="InterPro" id="IPR008942">
    <property type="entry name" value="ENTH_VHS"/>
</dbReference>
<feature type="compositionally biased region" description="Polar residues" evidence="2">
    <location>
        <begin position="830"/>
        <end position="845"/>
    </location>
</feature>
<dbReference type="GO" id="GO:0005546">
    <property type="term" value="F:phosphatidylinositol-4,5-bisphosphate binding"/>
    <property type="evidence" value="ECO:0007669"/>
    <property type="project" value="TreeGrafter"/>
</dbReference>
<dbReference type="InterPro" id="IPR014712">
    <property type="entry name" value="ANTH_dom_sf"/>
</dbReference>
<proteinExistence type="inferred from homology"/>
<dbReference type="PROSITE" id="PS50942">
    <property type="entry name" value="ENTH"/>
    <property type="match status" value="1"/>
</dbReference>
<dbReference type="CDD" id="cd16985">
    <property type="entry name" value="ANTH_N_AP180"/>
    <property type="match status" value="1"/>
</dbReference>
<evidence type="ECO:0000256" key="2">
    <source>
        <dbReference type="SAM" id="MobiDB-lite"/>
    </source>
</evidence>
<dbReference type="GO" id="GO:0072583">
    <property type="term" value="P:clathrin-dependent endocytosis"/>
    <property type="evidence" value="ECO:0007669"/>
    <property type="project" value="InterPro"/>
</dbReference>
<dbReference type="SUPFAM" id="SSF48464">
    <property type="entry name" value="ENTH/VHS domain"/>
    <property type="match status" value="1"/>
</dbReference>
<dbReference type="AlphaFoldDB" id="A0AAD9N6D4"/>
<feature type="region of interest" description="Disordered" evidence="2">
    <location>
        <begin position="671"/>
        <end position="700"/>
    </location>
</feature>
<protein>
    <recommendedName>
        <fullName evidence="3">ENTH domain-containing protein</fullName>
    </recommendedName>
</protein>
<dbReference type="GO" id="GO:0016185">
    <property type="term" value="P:synaptic vesicle budding from presynaptic endocytic zone membrane"/>
    <property type="evidence" value="ECO:0007669"/>
    <property type="project" value="TreeGrafter"/>
</dbReference>
<dbReference type="GO" id="GO:0000149">
    <property type="term" value="F:SNARE binding"/>
    <property type="evidence" value="ECO:0007669"/>
    <property type="project" value="TreeGrafter"/>
</dbReference>
<comment type="similarity">
    <text evidence="1">Belongs to the PICALM/SNAP91 family.</text>
</comment>
<dbReference type="GO" id="GO:0030136">
    <property type="term" value="C:clathrin-coated vesicle"/>
    <property type="evidence" value="ECO:0007669"/>
    <property type="project" value="InterPro"/>
</dbReference>
<accession>A0AAD9N6D4</accession>
<dbReference type="SUPFAM" id="SSF89009">
    <property type="entry name" value="GAT-like domain"/>
    <property type="match status" value="1"/>
</dbReference>
<dbReference type="PANTHER" id="PTHR22951">
    <property type="entry name" value="CLATHRIN ASSEMBLY PROTEIN"/>
    <property type="match status" value="1"/>
</dbReference>
<feature type="compositionally biased region" description="Low complexity" evidence="2">
    <location>
        <begin position="526"/>
        <end position="538"/>
    </location>
</feature>
<evidence type="ECO:0000259" key="3">
    <source>
        <dbReference type="PROSITE" id="PS50942"/>
    </source>
</evidence>
<dbReference type="InterPro" id="IPR011417">
    <property type="entry name" value="ANTH_dom"/>
</dbReference>
<evidence type="ECO:0000313" key="4">
    <source>
        <dbReference type="EMBL" id="KAK2158767.1"/>
    </source>
</evidence>
<feature type="compositionally biased region" description="Polar residues" evidence="2">
    <location>
        <begin position="671"/>
        <end position="699"/>
    </location>
</feature>
<dbReference type="Gene3D" id="1.20.58.150">
    <property type="entry name" value="ANTH domain"/>
    <property type="match status" value="1"/>
</dbReference>
<feature type="compositionally biased region" description="Polar residues" evidence="2">
    <location>
        <begin position="440"/>
        <end position="461"/>
    </location>
</feature>
<dbReference type="FunFam" id="1.25.40.90:FF:000017">
    <property type="entry name" value="Phosphatidylinositol-binding clathrin assembly protein LAP"/>
    <property type="match status" value="1"/>
</dbReference>
<feature type="compositionally biased region" description="Low complexity" evidence="2">
    <location>
        <begin position="380"/>
        <end position="398"/>
    </location>
</feature>
<dbReference type="GO" id="GO:0048268">
    <property type="term" value="P:clathrin coat assembly"/>
    <property type="evidence" value="ECO:0007669"/>
    <property type="project" value="InterPro"/>
</dbReference>
<dbReference type="InterPro" id="IPR013809">
    <property type="entry name" value="ENTH"/>
</dbReference>
<dbReference type="GO" id="GO:0032050">
    <property type="term" value="F:clathrin heavy chain binding"/>
    <property type="evidence" value="ECO:0007669"/>
    <property type="project" value="TreeGrafter"/>
</dbReference>
<evidence type="ECO:0000313" key="5">
    <source>
        <dbReference type="Proteomes" id="UP001208570"/>
    </source>
</evidence>
<name>A0AAD9N6D4_9ANNE</name>
<feature type="domain" description="ENTH" evidence="3">
    <location>
        <begin position="23"/>
        <end position="154"/>
    </location>
</feature>
<dbReference type="EMBL" id="JAODUP010000164">
    <property type="protein sequence ID" value="KAK2158767.1"/>
    <property type="molecule type" value="Genomic_DNA"/>
</dbReference>
<dbReference type="InterPro" id="IPR045192">
    <property type="entry name" value="AP180-like"/>
</dbReference>